<evidence type="ECO:0000256" key="1">
    <source>
        <dbReference type="ARBA" id="ARBA00004651"/>
    </source>
</evidence>
<comment type="subcellular location">
    <subcellularLocation>
        <location evidence="1 6">Cell membrane</location>
        <topology evidence="1 6">Multi-pass membrane protein</topology>
    </subcellularLocation>
</comment>
<dbReference type="InterPro" id="IPR003838">
    <property type="entry name" value="ABC3_permease_C"/>
</dbReference>
<comment type="similarity">
    <text evidence="6">Belongs to the ABC-4 integral membrane protein family.</text>
</comment>
<dbReference type="PIRSF" id="PIRSF018968">
    <property type="entry name" value="ABC_permease_BceB"/>
    <property type="match status" value="1"/>
</dbReference>
<keyword evidence="4 6" id="KW-1133">Transmembrane helix</keyword>
<accession>A0A265E7K4</accession>
<dbReference type="Pfam" id="PF02687">
    <property type="entry name" value="FtsX"/>
    <property type="match status" value="1"/>
</dbReference>
<dbReference type="PANTHER" id="PTHR46795:SF3">
    <property type="entry name" value="ABC TRANSPORTER PERMEASE"/>
    <property type="match status" value="1"/>
</dbReference>
<organism evidence="8 9">
    <name type="scientific">Salinicoccus roseus</name>
    <dbReference type="NCBI Taxonomy" id="45670"/>
    <lineage>
        <taxon>Bacteria</taxon>
        <taxon>Bacillati</taxon>
        <taxon>Bacillota</taxon>
        <taxon>Bacilli</taxon>
        <taxon>Bacillales</taxon>
        <taxon>Staphylococcaceae</taxon>
        <taxon>Salinicoccus</taxon>
    </lineage>
</organism>
<dbReference type="Proteomes" id="UP000216682">
    <property type="component" value="Unassembled WGS sequence"/>
</dbReference>
<reference evidence="8 9" key="1">
    <citation type="submission" date="2017-07" db="EMBL/GenBank/DDBJ databases">
        <title>Shotgun whole genome sequences of three halophilic bacterial isolates.</title>
        <authorList>
            <person name="Pozzo T."/>
            <person name="Higdon S.M."/>
            <person name="Quillaguaman J."/>
        </authorList>
    </citation>
    <scope>NUCLEOTIDE SEQUENCE [LARGE SCALE GENOMIC DNA]</scope>
    <source>
        <strain evidence="8 9">BU-1</strain>
    </source>
</reference>
<evidence type="ECO:0000259" key="7">
    <source>
        <dbReference type="Pfam" id="PF02687"/>
    </source>
</evidence>
<evidence type="ECO:0000256" key="4">
    <source>
        <dbReference type="ARBA" id="ARBA00022989"/>
    </source>
</evidence>
<feature type="transmembrane region" description="Helical" evidence="6">
    <location>
        <begin position="608"/>
        <end position="631"/>
    </location>
</feature>
<evidence type="ECO:0000256" key="6">
    <source>
        <dbReference type="PIRNR" id="PIRNR018968"/>
    </source>
</evidence>
<feature type="transmembrane region" description="Helical" evidence="6">
    <location>
        <begin position="287"/>
        <end position="311"/>
    </location>
</feature>
<evidence type="ECO:0000256" key="2">
    <source>
        <dbReference type="ARBA" id="ARBA00022475"/>
    </source>
</evidence>
<dbReference type="PANTHER" id="PTHR46795">
    <property type="entry name" value="ABC TRANSPORTER PERMEASE-RELATED-RELATED"/>
    <property type="match status" value="1"/>
</dbReference>
<keyword evidence="3 6" id="KW-0812">Transmembrane</keyword>
<protein>
    <submittedName>
        <fullName evidence="8">ABC transporter permease</fullName>
    </submittedName>
</protein>
<feature type="transmembrane region" description="Helical" evidence="6">
    <location>
        <begin position="521"/>
        <end position="543"/>
    </location>
</feature>
<dbReference type="GO" id="GO:0055085">
    <property type="term" value="P:transmembrane transport"/>
    <property type="evidence" value="ECO:0007669"/>
    <property type="project" value="UniProtKB-UniRule"/>
</dbReference>
<evidence type="ECO:0000256" key="3">
    <source>
        <dbReference type="ARBA" id="ARBA00022692"/>
    </source>
</evidence>
<feature type="transmembrane region" description="Helical" evidence="6">
    <location>
        <begin position="20"/>
        <end position="38"/>
    </location>
</feature>
<feature type="transmembrane region" description="Helical" evidence="6">
    <location>
        <begin position="58"/>
        <end position="81"/>
    </location>
</feature>
<feature type="transmembrane region" description="Helical" evidence="6">
    <location>
        <begin position="231"/>
        <end position="257"/>
    </location>
</feature>
<dbReference type="InterPro" id="IPR027022">
    <property type="entry name" value="ABC_permease_BceB-typ"/>
</dbReference>
<dbReference type="InterPro" id="IPR052536">
    <property type="entry name" value="ABC-4_Integral_Memb_Prot"/>
</dbReference>
<feature type="domain" description="ABC3 transporter permease C-terminal" evidence="7">
    <location>
        <begin position="60"/>
        <end position="170"/>
    </location>
</feature>
<dbReference type="RefSeq" id="WP_094906301.1">
    <property type="nucleotide sequence ID" value="NZ_NPEZ01000002.1"/>
</dbReference>
<evidence type="ECO:0000256" key="5">
    <source>
        <dbReference type="ARBA" id="ARBA00023136"/>
    </source>
</evidence>
<dbReference type="GO" id="GO:0005886">
    <property type="term" value="C:plasma membrane"/>
    <property type="evidence" value="ECO:0007669"/>
    <property type="project" value="UniProtKB-SubCell"/>
</dbReference>
<proteinExistence type="inferred from homology"/>
<evidence type="ECO:0000313" key="9">
    <source>
        <dbReference type="Proteomes" id="UP000216682"/>
    </source>
</evidence>
<feature type="transmembrane region" description="Helical" evidence="6">
    <location>
        <begin position="110"/>
        <end position="138"/>
    </location>
</feature>
<keyword evidence="6" id="KW-0813">Transport</keyword>
<name>A0A265E7K4_9STAP</name>
<dbReference type="AlphaFoldDB" id="A0A265E7K4"/>
<gene>
    <name evidence="8" type="ORF">CFN03_06490</name>
</gene>
<keyword evidence="2 6" id="KW-1003">Cell membrane</keyword>
<comment type="caution">
    <text evidence="8">The sequence shown here is derived from an EMBL/GenBank/DDBJ whole genome shotgun (WGS) entry which is preliminary data.</text>
</comment>
<feature type="transmembrane region" description="Helical" evidence="6">
    <location>
        <begin position="197"/>
        <end position="219"/>
    </location>
</feature>
<feature type="transmembrane region" description="Helical" evidence="6">
    <location>
        <begin position="158"/>
        <end position="176"/>
    </location>
</feature>
<sequence length="642" mass="72256">MNLNRIILKNFFRNIKNYGLYIFALIFSVSLYFSFVLMSKDESAAEELSSGTMMSTGFIVGSVLLIVIIVTFVMFANTIFLKRRNQELALFQLIGLNRVRVFRILVLENAIIYFGSLMVGILFGFLLSRMLMMILLRIMQVELSVGLNFSMAAVGKTALLFIGIFILLMIQNFIFLKQTRLLQMMTMNRTSESDTRRLGAGTVLMGILGLVMVAVGYYFSTQLMENITLIFLLVFGVLGLTIIGTYITFKFSVAFVLNMIRKSKKGHVNVTDVLSLTRIMFKMKSNAFLLTLIAVISALSIGLMSLSYITYYSTEKMVENTMPHDYVFHEEEALEFYEDLLDEEGVDYESIQMPAVDYEAKTEGAISADLEALDFNGSTLYVNVVSEAHFGSVALGPNETIITGTPSVMQTFINYTLHAPMTFVSGDYERSLELVDIQEAAVLPSMVSYGSPTAIVDETVYQELSEHQSEEMQEQGVKMLHAIDITEGDSMDILNMMNREENPVFESKIQQHTGQLQASGMTMFVIAFVGFAFLVTSGCILYFKQVGESEDEKGSYNVLRKLGFSEHEIIRGLSFKMIITFGVPLLIGLLHAYFAVNAGWFLFGTEMWTPMLIVMGVYALFYSLFALLSLFHYKKVVRESLT</sequence>
<feature type="transmembrane region" description="Helical" evidence="6">
    <location>
        <begin position="577"/>
        <end position="596"/>
    </location>
</feature>
<keyword evidence="5 6" id="KW-0472">Membrane</keyword>
<dbReference type="EMBL" id="NPEZ01000002">
    <property type="protein sequence ID" value="OZT77579.1"/>
    <property type="molecule type" value="Genomic_DNA"/>
</dbReference>
<evidence type="ECO:0000313" key="8">
    <source>
        <dbReference type="EMBL" id="OZT77579.1"/>
    </source>
</evidence>